<dbReference type="Proteomes" id="UP000334990">
    <property type="component" value="Unassembled WGS sequence"/>
</dbReference>
<evidence type="ECO:0008006" key="3">
    <source>
        <dbReference type="Google" id="ProtNLM"/>
    </source>
</evidence>
<proteinExistence type="predicted"/>
<sequence>MAANRSIARSGRTEVTVDAPVDAVWRVVSDVTRASEWSHECHRVTWLPGTTKAAPGARFRGSNRSGRLQWSRVCEIFAFDAPREIAWRTVPTTLQPDSTDWRITLEPTGDQTRIVQTFQVTSMPRWLDWILTRMNPLHIDRAEALTDDLARIATIAAASPHRTDPKPSTTTS</sequence>
<dbReference type="EMBL" id="BLAD01000110">
    <property type="protein sequence ID" value="GES05744.1"/>
    <property type="molecule type" value="Genomic_DNA"/>
</dbReference>
<dbReference type="Pfam" id="PF10604">
    <property type="entry name" value="Polyketide_cyc2"/>
    <property type="match status" value="1"/>
</dbReference>
<dbReference type="AlphaFoldDB" id="A0A5M3WA47"/>
<name>A0A5M3WA47_9ACTN</name>
<evidence type="ECO:0000313" key="1">
    <source>
        <dbReference type="EMBL" id="GES05744.1"/>
    </source>
</evidence>
<evidence type="ECO:0000313" key="2">
    <source>
        <dbReference type="Proteomes" id="UP000334990"/>
    </source>
</evidence>
<protein>
    <recommendedName>
        <fullName evidence="3">Polyketide cyclase</fullName>
    </recommendedName>
</protein>
<dbReference type="CDD" id="cd07812">
    <property type="entry name" value="SRPBCC"/>
    <property type="match status" value="1"/>
</dbReference>
<comment type="caution">
    <text evidence="1">The sequence shown here is derived from an EMBL/GenBank/DDBJ whole genome shotgun (WGS) entry which is preliminary data.</text>
</comment>
<gene>
    <name evidence="1" type="ORF">Acor_78120</name>
</gene>
<dbReference type="Gene3D" id="3.30.530.20">
    <property type="match status" value="1"/>
</dbReference>
<reference evidence="1 2" key="1">
    <citation type="submission" date="2019-10" db="EMBL/GenBank/DDBJ databases">
        <title>Whole genome shotgun sequence of Acrocarpospora corrugata NBRC 13972.</title>
        <authorList>
            <person name="Ichikawa N."/>
            <person name="Kimura A."/>
            <person name="Kitahashi Y."/>
            <person name="Komaki H."/>
            <person name="Oguchi A."/>
        </authorList>
    </citation>
    <scope>NUCLEOTIDE SEQUENCE [LARGE SCALE GENOMIC DNA]</scope>
    <source>
        <strain evidence="1 2">NBRC 13972</strain>
    </source>
</reference>
<dbReference type="InterPro" id="IPR023393">
    <property type="entry name" value="START-like_dom_sf"/>
</dbReference>
<dbReference type="SUPFAM" id="SSF55961">
    <property type="entry name" value="Bet v1-like"/>
    <property type="match status" value="1"/>
</dbReference>
<keyword evidence="2" id="KW-1185">Reference proteome</keyword>
<dbReference type="InterPro" id="IPR019587">
    <property type="entry name" value="Polyketide_cyclase/dehydratase"/>
</dbReference>
<dbReference type="OrthoDB" id="4618973at2"/>
<accession>A0A5M3WA47</accession>
<organism evidence="1 2">
    <name type="scientific">Acrocarpospora corrugata</name>
    <dbReference type="NCBI Taxonomy" id="35763"/>
    <lineage>
        <taxon>Bacteria</taxon>
        <taxon>Bacillati</taxon>
        <taxon>Actinomycetota</taxon>
        <taxon>Actinomycetes</taxon>
        <taxon>Streptosporangiales</taxon>
        <taxon>Streptosporangiaceae</taxon>
        <taxon>Acrocarpospora</taxon>
    </lineage>
</organism>